<keyword evidence="4" id="KW-1185">Reference proteome</keyword>
<feature type="compositionally biased region" description="Low complexity" evidence="1">
    <location>
        <begin position="173"/>
        <end position="196"/>
    </location>
</feature>
<feature type="compositionally biased region" description="Low complexity" evidence="1">
    <location>
        <begin position="72"/>
        <end position="91"/>
    </location>
</feature>
<evidence type="ECO:0000256" key="2">
    <source>
        <dbReference type="SAM" id="Phobius"/>
    </source>
</evidence>
<keyword evidence="2" id="KW-1133">Transmembrane helix</keyword>
<feature type="region of interest" description="Disordered" evidence="1">
    <location>
        <begin position="68"/>
        <end position="111"/>
    </location>
</feature>
<accession>A0A165Q5K5</accession>
<dbReference type="EMBL" id="KV429061">
    <property type="protein sequence ID" value="KZT69031.1"/>
    <property type="molecule type" value="Genomic_DNA"/>
</dbReference>
<dbReference type="AlphaFoldDB" id="A0A165Q5K5"/>
<keyword evidence="2" id="KW-0812">Transmembrane</keyword>
<proteinExistence type="predicted"/>
<evidence type="ECO:0000313" key="4">
    <source>
        <dbReference type="Proteomes" id="UP000076727"/>
    </source>
</evidence>
<organism evidence="3 4">
    <name type="scientific">Daedalea quercina L-15889</name>
    <dbReference type="NCBI Taxonomy" id="1314783"/>
    <lineage>
        <taxon>Eukaryota</taxon>
        <taxon>Fungi</taxon>
        <taxon>Dikarya</taxon>
        <taxon>Basidiomycota</taxon>
        <taxon>Agaricomycotina</taxon>
        <taxon>Agaricomycetes</taxon>
        <taxon>Polyporales</taxon>
        <taxon>Fomitopsis</taxon>
    </lineage>
</organism>
<feature type="compositionally biased region" description="Polar residues" evidence="1">
    <location>
        <begin position="148"/>
        <end position="172"/>
    </location>
</feature>
<gene>
    <name evidence="3" type="ORF">DAEQUDRAFT_757238</name>
</gene>
<evidence type="ECO:0000313" key="3">
    <source>
        <dbReference type="EMBL" id="KZT69031.1"/>
    </source>
</evidence>
<name>A0A165Q5K5_9APHY</name>
<sequence length="329" mass="34334">MKQLRQDDEPGPATVTWGSVFYVWQMPCTLTEGTSVSTLYTPLPGDPTGAAGGAAWGACAIVGHSMPSTPTSSAGSGISDGSSAMSESPPVTTSPPASPSPPTSQDVSTTTRMSTVTLFASPSPQPQTAPTHTVTNTLVTNHPVAGGYSSTSMVNNPSTYLRPGTDTTSASDSFEASTSVSSGSTTSVGSAAGFSSDAPPSSQHTNAAVAGGVVGGLAFLLAILLPLLWHRRRHHRRNVPPSAEFIRAVGMHTPEGFAARLALTRDTSCEPEDPRSPLTPELYTDRIFKKMKEMDEEDDRASVNGSVAETSLSTLVPYSHSIREAVWPR</sequence>
<evidence type="ECO:0000256" key="1">
    <source>
        <dbReference type="SAM" id="MobiDB-lite"/>
    </source>
</evidence>
<feature type="compositionally biased region" description="Pro residues" evidence="1">
    <location>
        <begin position="92"/>
        <end position="102"/>
    </location>
</feature>
<protein>
    <submittedName>
        <fullName evidence="3">Uncharacterized protein</fullName>
    </submittedName>
</protein>
<dbReference type="STRING" id="1314783.A0A165Q5K5"/>
<dbReference type="Proteomes" id="UP000076727">
    <property type="component" value="Unassembled WGS sequence"/>
</dbReference>
<feature type="transmembrane region" description="Helical" evidence="2">
    <location>
        <begin position="207"/>
        <end position="229"/>
    </location>
</feature>
<reference evidence="3 4" key="1">
    <citation type="journal article" date="2016" name="Mol. Biol. Evol.">
        <title>Comparative Genomics of Early-Diverging Mushroom-Forming Fungi Provides Insights into the Origins of Lignocellulose Decay Capabilities.</title>
        <authorList>
            <person name="Nagy L.G."/>
            <person name="Riley R."/>
            <person name="Tritt A."/>
            <person name="Adam C."/>
            <person name="Daum C."/>
            <person name="Floudas D."/>
            <person name="Sun H."/>
            <person name="Yadav J.S."/>
            <person name="Pangilinan J."/>
            <person name="Larsson K.H."/>
            <person name="Matsuura K."/>
            <person name="Barry K."/>
            <person name="Labutti K."/>
            <person name="Kuo R."/>
            <person name="Ohm R.A."/>
            <person name="Bhattacharya S.S."/>
            <person name="Shirouzu T."/>
            <person name="Yoshinaga Y."/>
            <person name="Martin F.M."/>
            <person name="Grigoriev I.V."/>
            <person name="Hibbett D.S."/>
        </authorList>
    </citation>
    <scope>NUCLEOTIDE SEQUENCE [LARGE SCALE GENOMIC DNA]</scope>
    <source>
        <strain evidence="3 4">L-15889</strain>
    </source>
</reference>
<keyword evidence="2" id="KW-0472">Membrane</keyword>
<feature type="region of interest" description="Disordered" evidence="1">
    <location>
        <begin position="147"/>
        <end position="204"/>
    </location>
</feature>